<accession>A0A0D0IQP2</accession>
<keyword evidence="4" id="KW-1185">Reference proteome</keyword>
<dbReference type="Gene3D" id="3.90.1580.10">
    <property type="entry name" value="paralog of FGE (formylglycine-generating enzyme)"/>
    <property type="match status" value="1"/>
</dbReference>
<evidence type="ECO:0000259" key="2">
    <source>
        <dbReference type="Pfam" id="PF03781"/>
    </source>
</evidence>
<dbReference type="Proteomes" id="UP000032120">
    <property type="component" value="Unassembled WGS sequence"/>
</dbReference>
<dbReference type="InterPro" id="IPR042095">
    <property type="entry name" value="SUMF_sf"/>
</dbReference>
<evidence type="ECO:0000256" key="1">
    <source>
        <dbReference type="SAM" id="MobiDB-lite"/>
    </source>
</evidence>
<dbReference type="EMBL" id="JXSQ01000001">
    <property type="protein sequence ID" value="KIP53909.1"/>
    <property type="molecule type" value="Genomic_DNA"/>
</dbReference>
<reference evidence="3 4" key="1">
    <citation type="submission" date="2015-01" db="EMBL/GenBank/DDBJ databases">
        <title>Draft genome sequence of Leucobacter komagatae strain VKM ST2845.</title>
        <authorList>
            <person name="Karlyshev A.V."/>
            <person name="Kudryashova E.B."/>
        </authorList>
    </citation>
    <scope>NUCLEOTIDE SEQUENCE [LARGE SCALE GENOMIC DNA]</scope>
    <source>
        <strain evidence="3 4">VKM ST2845</strain>
    </source>
</reference>
<organism evidence="3 4">
    <name type="scientific">Leucobacter komagatae</name>
    <dbReference type="NCBI Taxonomy" id="55969"/>
    <lineage>
        <taxon>Bacteria</taxon>
        <taxon>Bacillati</taxon>
        <taxon>Actinomycetota</taxon>
        <taxon>Actinomycetes</taxon>
        <taxon>Micrococcales</taxon>
        <taxon>Microbacteriaceae</taxon>
        <taxon>Leucobacter</taxon>
    </lineage>
</organism>
<dbReference type="InterPro" id="IPR005532">
    <property type="entry name" value="SUMF_dom"/>
</dbReference>
<dbReference type="Pfam" id="PF03781">
    <property type="entry name" value="FGE-sulfatase"/>
    <property type="match status" value="1"/>
</dbReference>
<dbReference type="AlphaFoldDB" id="A0A0D0IQP2"/>
<feature type="region of interest" description="Disordered" evidence="1">
    <location>
        <begin position="57"/>
        <end position="79"/>
    </location>
</feature>
<comment type="caution">
    <text evidence="3">The sequence shown here is derived from an EMBL/GenBank/DDBJ whole genome shotgun (WGS) entry which is preliminary data.</text>
</comment>
<sequence length="303" mass="32751">MVAIPSGEFLQGAGARYPEEGPPARVSVDGFVIDRFPVTNQRFSRFVAETGYETTAERPVPLPGKREGEGVWTEPGSLVFTPTPGPVPLTDWRRWWRWVPGASWRHPAGPGSDLSGREDHPVVQVSYADAGAFAAWEGKRLATEVEWEFAARGGIDGATYSWGEASNRGGVYANTWQGRFPYENRGAGEGRWVGTSPVGSFPQNGYGLSDMTGNVWEWTTSPWVAAPTGSGDAVAASCGCTARREAASAEVASERSRVLKGGSHLCAPEYCLRYRPAARSEQTEDSATSHIGFRCVADAMVWS</sequence>
<protein>
    <submittedName>
        <fullName evidence="3">Sulfatase-modifying factor 1</fullName>
    </submittedName>
</protein>
<dbReference type="GO" id="GO:0120147">
    <property type="term" value="F:formylglycine-generating oxidase activity"/>
    <property type="evidence" value="ECO:0007669"/>
    <property type="project" value="TreeGrafter"/>
</dbReference>
<proteinExistence type="predicted"/>
<name>A0A0D0IQP2_9MICO</name>
<dbReference type="PANTHER" id="PTHR23150">
    <property type="entry name" value="SULFATASE MODIFYING FACTOR 1, 2"/>
    <property type="match status" value="1"/>
</dbReference>
<dbReference type="PANTHER" id="PTHR23150:SF19">
    <property type="entry name" value="FORMYLGLYCINE-GENERATING ENZYME"/>
    <property type="match status" value="1"/>
</dbReference>
<evidence type="ECO:0000313" key="3">
    <source>
        <dbReference type="EMBL" id="KIP53909.1"/>
    </source>
</evidence>
<gene>
    <name evidence="3" type="ORF">SD72_00605</name>
</gene>
<dbReference type="SUPFAM" id="SSF56436">
    <property type="entry name" value="C-type lectin-like"/>
    <property type="match status" value="1"/>
</dbReference>
<dbReference type="InterPro" id="IPR016187">
    <property type="entry name" value="CTDL_fold"/>
</dbReference>
<dbReference type="InterPro" id="IPR051043">
    <property type="entry name" value="Sulfatase_Mod_Factor_Kinase"/>
</dbReference>
<feature type="domain" description="Sulfatase-modifying factor enzyme-like" evidence="2">
    <location>
        <begin position="1"/>
        <end position="296"/>
    </location>
</feature>
<evidence type="ECO:0000313" key="4">
    <source>
        <dbReference type="Proteomes" id="UP000032120"/>
    </source>
</evidence>